<feature type="compositionally biased region" description="Polar residues" evidence="1">
    <location>
        <begin position="19"/>
        <end position="38"/>
    </location>
</feature>
<evidence type="ECO:0000256" key="1">
    <source>
        <dbReference type="SAM" id="MobiDB-lite"/>
    </source>
</evidence>
<evidence type="ECO:0000313" key="3">
    <source>
        <dbReference type="Proteomes" id="UP000756132"/>
    </source>
</evidence>
<dbReference type="KEGG" id="ffu:CLAFUR5_07728"/>
<sequence length="373" mass="42113">MASICTRCSLRLRRAAQTESQHLSKRSFSSTTSRQRGNLPSFHESSHEELQNVLSSVREKYFIPAYMHKQEHKLVTKQKFRQQLIDNPQTAIVGGEEITLQPINPREGWPHRRSIVAKAINGIINGETKDWLNLPMLLQGLNEGVKKAASDSLMEKIVRKAFQAKQLGVVIGCLHQAEQTGMTLKSDPVLRAFLAGLHDLAQESGWNKGALERALRDAKVISQLLESKKHGTEGTVRKDDPRIRPEVLGVFLELASVYAWKYDGKRDTEGLVKAYAERLLSNLSKRQIKPRALKLLERSKQWPMLQAIPIWHGLSLAEKILGKDMPQRQAASKAVAEYEVALRGLAAELEARNPAEGTYEHQALEAWRRCIRD</sequence>
<dbReference type="EMBL" id="CP090168">
    <property type="protein sequence ID" value="UJO18446.1"/>
    <property type="molecule type" value="Genomic_DNA"/>
</dbReference>
<reference evidence="2" key="1">
    <citation type="submission" date="2021-12" db="EMBL/GenBank/DDBJ databases">
        <authorList>
            <person name="Zaccaron A."/>
            <person name="Stergiopoulos I."/>
        </authorList>
    </citation>
    <scope>NUCLEOTIDE SEQUENCE</scope>
    <source>
        <strain evidence="2">Race5_Kim</strain>
    </source>
</reference>
<dbReference type="OrthoDB" id="5405126at2759"/>
<dbReference type="Proteomes" id="UP000756132">
    <property type="component" value="Chromosome 6"/>
</dbReference>
<evidence type="ECO:0000313" key="2">
    <source>
        <dbReference type="EMBL" id="UJO18446.1"/>
    </source>
</evidence>
<proteinExistence type="predicted"/>
<protein>
    <submittedName>
        <fullName evidence="2">Uncharacterized protein</fullName>
    </submittedName>
</protein>
<feature type="region of interest" description="Disordered" evidence="1">
    <location>
        <begin position="19"/>
        <end position="46"/>
    </location>
</feature>
<dbReference type="OMA" id="ENVPIYN"/>
<dbReference type="AlphaFoldDB" id="A0A9Q8LJA7"/>
<organism evidence="2 3">
    <name type="scientific">Passalora fulva</name>
    <name type="common">Tomato leaf mold</name>
    <name type="synonym">Cladosporium fulvum</name>
    <dbReference type="NCBI Taxonomy" id="5499"/>
    <lineage>
        <taxon>Eukaryota</taxon>
        <taxon>Fungi</taxon>
        <taxon>Dikarya</taxon>
        <taxon>Ascomycota</taxon>
        <taxon>Pezizomycotina</taxon>
        <taxon>Dothideomycetes</taxon>
        <taxon>Dothideomycetidae</taxon>
        <taxon>Mycosphaerellales</taxon>
        <taxon>Mycosphaerellaceae</taxon>
        <taxon>Fulvia</taxon>
    </lineage>
</organism>
<dbReference type="RefSeq" id="XP_047762812.1">
    <property type="nucleotide sequence ID" value="XM_047906876.1"/>
</dbReference>
<keyword evidence="3" id="KW-1185">Reference proteome</keyword>
<gene>
    <name evidence="2" type="ORF">CLAFUR5_07728</name>
</gene>
<accession>A0A9Q8LJA7</accession>
<dbReference type="GeneID" id="71987606"/>
<reference evidence="2" key="2">
    <citation type="journal article" date="2022" name="Microb. Genom.">
        <title>A chromosome-scale genome assembly of the tomato pathogen Cladosporium fulvum reveals a compartmentalized genome architecture and the presence of a dispensable chromosome.</title>
        <authorList>
            <person name="Zaccaron A.Z."/>
            <person name="Chen L.H."/>
            <person name="Samaras A."/>
            <person name="Stergiopoulos I."/>
        </authorList>
    </citation>
    <scope>NUCLEOTIDE SEQUENCE</scope>
    <source>
        <strain evidence="2">Race5_Kim</strain>
    </source>
</reference>
<name>A0A9Q8LJA7_PASFU</name>